<keyword evidence="3" id="KW-1185">Reference proteome</keyword>
<name>A0AAE0TF58_9BIVA</name>
<dbReference type="Gene3D" id="3.30.420.10">
    <property type="entry name" value="Ribonuclease H-like superfamily/Ribonuclease H"/>
    <property type="match status" value="1"/>
</dbReference>
<accession>A0AAE0TF58</accession>
<evidence type="ECO:0000313" key="2">
    <source>
        <dbReference type="EMBL" id="KAK3608573.1"/>
    </source>
</evidence>
<evidence type="ECO:0000313" key="3">
    <source>
        <dbReference type="Proteomes" id="UP001195483"/>
    </source>
</evidence>
<dbReference type="InterPro" id="IPR012337">
    <property type="entry name" value="RNaseH-like_sf"/>
</dbReference>
<feature type="region of interest" description="Disordered" evidence="1">
    <location>
        <begin position="1"/>
        <end position="29"/>
    </location>
</feature>
<comment type="caution">
    <text evidence="2">The sequence shown here is derived from an EMBL/GenBank/DDBJ whole genome shotgun (WGS) entry which is preliminary data.</text>
</comment>
<sequence length="228" mass="26017">MHKHGASPAHRSSNTHHIGTPRRTAPTTLHRSDCLTQSSQQTGLNPTLTHRLRSQSNNAFPNSYTAGDFLRSTLPIKYYYIRKKGRKVYFVAIVLTRPIFGNQFLPNLRKPQKTKGRRVYVKQSRGNPNKHSLGPIYWNMGIEHKMASVYRPQTSGKQKALTGLCATFYQEKIDWEDKLPYVLFAYRTCKHASTKYPMVYGIEAQLPIQLDVPTCSDGEDDNCLSVRC</sequence>
<dbReference type="SUPFAM" id="SSF53098">
    <property type="entry name" value="Ribonuclease H-like"/>
    <property type="match status" value="1"/>
</dbReference>
<dbReference type="Proteomes" id="UP001195483">
    <property type="component" value="Unassembled WGS sequence"/>
</dbReference>
<proteinExistence type="predicted"/>
<evidence type="ECO:0000256" key="1">
    <source>
        <dbReference type="SAM" id="MobiDB-lite"/>
    </source>
</evidence>
<dbReference type="EMBL" id="JAEAOA010002356">
    <property type="protein sequence ID" value="KAK3608573.1"/>
    <property type="molecule type" value="Genomic_DNA"/>
</dbReference>
<reference evidence="2" key="2">
    <citation type="journal article" date="2021" name="Genome Biol. Evol.">
        <title>Developing a high-quality reference genome for a parasitic bivalve with doubly uniparental inheritance (Bivalvia: Unionida).</title>
        <authorList>
            <person name="Smith C.H."/>
        </authorList>
    </citation>
    <scope>NUCLEOTIDE SEQUENCE</scope>
    <source>
        <strain evidence="2">CHS0354</strain>
        <tissue evidence="2">Mantle</tissue>
    </source>
</reference>
<dbReference type="GO" id="GO:0003676">
    <property type="term" value="F:nucleic acid binding"/>
    <property type="evidence" value="ECO:0007669"/>
    <property type="project" value="InterPro"/>
</dbReference>
<reference evidence="2" key="3">
    <citation type="submission" date="2023-05" db="EMBL/GenBank/DDBJ databases">
        <authorList>
            <person name="Smith C.H."/>
        </authorList>
    </citation>
    <scope>NUCLEOTIDE SEQUENCE</scope>
    <source>
        <strain evidence="2">CHS0354</strain>
        <tissue evidence="2">Mantle</tissue>
    </source>
</reference>
<dbReference type="AlphaFoldDB" id="A0AAE0TF58"/>
<reference evidence="2" key="1">
    <citation type="journal article" date="2021" name="Genome Biol. Evol.">
        <title>A High-Quality Reference Genome for a Parasitic Bivalve with Doubly Uniparental Inheritance (Bivalvia: Unionida).</title>
        <authorList>
            <person name="Smith C.H."/>
        </authorList>
    </citation>
    <scope>NUCLEOTIDE SEQUENCE</scope>
    <source>
        <strain evidence="2">CHS0354</strain>
    </source>
</reference>
<gene>
    <name evidence="2" type="ORF">CHS0354_042562</name>
</gene>
<dbReference type="InterPro" id="IPR036397">
    <property type="entry name" value="RNaseH_sf"/>
</dbReference>
<organism evidence="2 3">
    <name type="scientific">Potamilus streckersoni</name>
    <dbReference type="NCBI Taxonomy" id="2493646"/>
    <lineage>
        <taxon>Eukaryota</taxon>
        <taxon>Metazoa</taxon>
        <taxon>Spiralia</taxon>
        <taxon>Lophotrochozoa</taxon>
        <taxon>Mollusca</taxon>
        <taxon>Bivalvia</taxon>
        <taxon>Autobranchia</taxon>
        <taxon>Heteroconchia</taxon>
        <taxon>Palaeoheterodonta</taxon>
        <taxon>Unionida</taxon>
        <taxon>Unionoidea</taxon>
        <taxon>Unionidae</taxon>
        <taxon>Ambleminae</taxon>
        <taxon>Lampsilini</taxon>
        <taxon>Potamilus</taxon>
    </lineage>
</organism>
<protein>
    <submittedName>
        <fullName evidence="2">Uncharacterized protein</fullName>
    </submittedName>
</protein>